<dbReference type="RefSeq" id="WP_306828600.1">
    <property type="nucleotide sequence ID" value="NZ_JAUSRA010000001.1"/>
</dbReference>
<reference evidence="1 2" key="1">
    <citation type="submission" date="2023-07" db="EMBL/GenBank/DDBJ databases">
        <title>Sequencing the genomes of 1000 actinobacteria strains.</title>
        <authorList>
            <person name="Klenk H.-P."/>
        </authorList>
    </citation>
    <scope>NUCLEOTIDE SEQUENCE [LARGE SCALE GENOMIC DNA]</scope>
    <source>
        <strain evidence="1 2">DSM 44710</strain>
    </source>
</reference>
<evidence type="ECO:0000313" key="1">
    <source>
        <dbReference type="EMBL" id="MDP9793544.1"/>
    </source>
</evidence>
<evidence type="ECO:0000313" key="2">
    <source>
        <dbReference type="Proteomes" id="UP001240984"/>
    </source>
</evidence>
<dbReference type="Pfam" id="PF05719">
    <property type="entry name" value="GPP34"/>
    <property type="match status" value="1"/>
</dbReference>
<dbReference type="EMBL" id="JAUSRA010000001">
    <property type="protein sequence ID" value="MDP9793544.1"/>
    <property type="molecule type" value="Genomic_DNA"/>
</dbReference>
<comment type="caution">
    <text evidence="1">The sequence shown here is derived from an EMBL/GenBank/DDBJ whole genome shotgun (WGS) entry which is preliminary data.</text>
</comment>
<dbReference type="Proteomes" id="UP001240984">
    <property type="component" value="Unassembled WGS sequence"/>
</dbReference>
<organism evidence="1 2">
    <name type="scientific">Catenuloplanes nepalensis</name>
    <dbReference type="NCBI Taxonomy" id="587533"/>
    <lineage>
        <taxon>Bacteria</taxon>
        <taxon>Bacillati</taxon>
        <taxon>Actinomycetota</taxon>
        <taxon>Actinomycetes</taxon>
        <taxon>Micromonosporales</taxon>
        <taxon>Micromonosporaceae</taxon>
        <taxon>Catenuloplanes</taxon>
    </lineage>
</organism>
<gene>
    <name evidence="1" type="ORF">J2S43_002056</name>
</gene>
<sequence>MTTPEAGEQALDLFGSAMAVAACPPNADAARLGVDAAGVRERMRAAIDGDGPVDARTAVLCTLAGALGWDRLVFPDVLAARLQQRPADLRGADGIVADLEAVVMAAAVLPAATT</sequence>
<name>A0ABT9MQ44_9ACTN</name>
<dbReference type="InterPro" id="IPR008628">
    <property type="entry name" value="GPP34-like"/>
</dbReference>
<proteinExistence type="predicted"/>
<protein>
    <submittedName>
        <fullName evidence="1">Uncharacterized protein</fullName>
    </submittedName>
</protein>
<keyword evidence="2" id="KW-1185">Reference proteome</keyword>
<accession>A0ABT9MQ44</accession>